<gene>
    <name evidence="2" type="ORF">Gogos_017354</name>
</gene>
<dbReference type="Proteomes" id="UP000593579">
    <property type="component" value="Unassembled WGS sequence"/>
</dbReference>
<organism evidence="2 3">
    <name type="scientific">Gossypium gossypioides</name>
    <name type="common">Mexican cotton</name>
    <name type="synonym">Selera gossypioides</name>
    <dbReference type="NCBI Taxonomy" id="34282"/>
    <lineage>
        <taxon>Eukaryota</taxon>
        <taxon>Viridiplantae</taxon>
        <taxon>Streptophyta</taxon>
        <taxon>Embryophyta</taxon>
        <taxon>Tracheophyta</taxon>
        <taxon>Spermatophyta</taxon>
        <taxon>Magnoliopsida</taxon>
        <taxon>eudicotyledons</taxon>
        <taxon>Gunneridae</taxon>
        <taxon>Pentapetalae</taxon>
        <taxon>rosids</taxon>
        <taxon>malvids</taxon>
        <taxon>Malvales</taxon>
        <taxon>Malvaceae</taxon>
        <taxon>Malvoideae</taxon>
        <taxon>Gossypium</taxon>
    </lineage>
</organism>
<reference evidence="2 3" key="1">
    <citation type="journal article" date="2019" name="Genome Biol. Evol.">
        <title>Insights into the evolution of the New World diploid cottons (Gossypium, subgenus Houzingenia) based on genome sequencing.</title>
        <authorList>
            <person name="Grover C.E."/>
            <person name="Arick M.A. 2nd"/>
            <person name="Thrash A."/>
            <person name="Conover J.L."/>
            <person name="Sanders W.S."/>
            <person name="Peterson D.G."/>
            <person name="Frelichowski J.E."/>
            <person name="Scheffler J.A."/>
            <person name="Scheffler B.E."/>
            <person name="Wendel J.F."/>
        </authorList>
    </citation>
    <scope>NUCLEOTIDE SEQUENCE [LARGE SCALE GENOMIC DNA]</scope>
    <source>
        <strain evidence="2">5</strain>
        <tissue evidence="2">Leaf</tissue>
    </source>
</reference>
<dbReference type="InterPro" id="IPR002156">
    <property type="entry name" value="RNaseH_domain"/>
</dbReference>
<dbReference type="InterPro" id="IPR052929">
    <property type="entry name" value="RNase_H-like_EbsB-rel"/>
</dbReference>
<dbReference type="GO" id="GO:0004523">
    <property type="term" value="F:RNA-DNA hybrid ribonuclease activity"/>
    <property type="evidence" value="ECO:0007669"/>
    <property type="project" value="InterPro"/>
</dbReference>
<sequence>MDWVTLYSDQNTKTWLTWVFSKGTKEQCQVFCCALWVIWSSRNQTVHERKHASGRVLAQKIESYLAELEGVGKKKCTLKNARIQRLREEITEDTIHFDAAFDTNRSRSASGVIVRDRRGEMRVSKTTLHSNVSSPFLAEALTCLQAIKLGISLGLRSVTI</sequence>
<dbReference type="PANTHER" id="PTHR47074:SF61">
    <property type="entry name" value="RNASE H TYPE-1 DOMAIN-CONTAINING PROTEIN"/>
    <property type="match status" value="1"/>
</dbReference>
<dbReference type="Pfam" id="PF13456">
    <property type="entry name" value="RVT_3"/>
    <property type="match status" value="1"/>
</dbReference>
<dbReference type="OrthoDB" id="1001181at2759"/>
<accession>A0A7J9BAK4</accession>
<feature type="domain" description="RNase H type-1" evidence="1">
    <location>
        <begin position="97"/>
        <end position="159"/>
    </location>
</feature>
<proteinExistence type="predicted"/>
<evidence type="ECO:0000259" key="1">
    <source>
        <dbReference type="Pfam" id="PF13456"/>
    </source>
</evidence>
<name>A0A7J9BAK4_GOSGO</name>
<comment type="caution">
    <text evidence="2">The sequence shown here is derived from an EMBL/GenBank/DDBJ whole genome shotgun (WGS) entry which is preliminary data.</text>
</comment>
<feature type="non-terminal residue" evidence="2">
    <location>
        <position position="160"/>
    </location>
</feature>
<protein>
    <recommendedName>
        <fullName evidence="1">RNase H type-1 domain-containing protein</fullName>
    </recommendedName>
</protein>
<dbReference type="PANTHER" id="PTHR47074">
    <property type="entry name" value="BNAC02G40300D PROTEIN"/>
    <property type="match status" value="1"/>
</dbReference>
<dbReference type="EMBL" id="JABEZY010000002">
    <property type="protein sequence ID" value="MBA0733323.1"/>
    <property type="molecule type" value="Genomic_DNA"/>
</dbReference>
<dbReference type="GO" id="GO:0003676">
    <property type="term" value="F:nucleic acid binding"/>
    <property type="evidence" value="ECO:0007669"/>
    <property type="project" value="InterPro"/>
</dbReference>
<keyword evidence="3" id="KW-1185">Reference proteome</keyword>
<dbReference type="AlphaFoldDB" id="A0A7J9BAK4"/>
<evidence type="ECO:0000313" key="2">
    <source>
        <dbReference type="EMBL" id="MBA0733323.1"/>
    </source>
</evidence>
<evidence type="ECO:0000313" key="3">
    <source>
        <dbReference type="Proteomes" id="UP000593579"/>
    </source>
</evidence>